<evidence type="ECO:0000256" key="2">
    <source>
        <dbReference type="ARBA" id="ARBA00023315"/>
    </source>
</evidence>
<dbReference type="PANTHER" id="PTHR43877">
    <property type="entry name" value="AMINOALKYLPHOSPHONATE N-ACETYLTRANSFERASE-RELATED-RELATED"/>
    <property type="match status" value="1"/>
</dbReference>
<dbReference type="AlphaFoldDB" id="A0A7W7CCR2"/>
<sequence>MSHPVLTVRPAALRTEADAVGDLLVEYMTWATGQLRATFGVDSPTDPSAMRAGLAEYATPASVLLVAVAESGELAGTGAVRTLEPGVAEIKRMYVRPAWRGQGVGSRLLDGLLDQAARLDASTIRLDTARFMADAQGMYQSRGFVRRDPYPGTEIPPHLQQYWYFFERTVTG</sequence>
<dbReference type="PANTHER" id="PTHR43877:SF2">
    <property type="entry name" value="AMINOALKYLPHOSPHONATE N-ACETYLTRANSFERASE-RELATED"/>
    <property type="match status" value="1"/>
</dbReference>
<dbReference type="InterPro" id="IPR000182">
    <property type="entry name" value="GNAT_dom"/>
</dbReference>
<evidence type="ECO:0000313" key="5">
    <source>
        <dbReference type="Proteomes" id="UP000533598"/>
    </source>
</evidence>
<dbReference type="PROSITE" id="PS51186">
    <property type="entry name" value="GNAT"/>
    <property type="match status" value="1"/>
</dbReference>
<feature type="domain" description="N-acetyltransferase" evidence="3">
    <location>
        <begin position="25"/>
        <end position="169"/>
    </location>
</feature>
<reference evidence="4 5" key="1">
    <citation type="submission" date="2020-08" db="EMBL/GenBank/DDBJ databases">
        <title>Sequencing the genomes of 1000 actinobacteria strains.</title>
        <authorList>
            <person name="Klenk H.-P."/>
        </authorList>
    </citation>
    <scope>NUCLEOTIDE SEQUENCE [LARGE SCALE GENOMIC DNA]</scope>
    <source>
        <strain evidence="4 5">DSM 44230</strain>
    </source>
</reference>
<dbReference type="EMBL" id="JACHMH010000001">
    <property type="protein sequence ID" value="MBB4678705.1"/>
    <property type="molecule type" value="Genomic_DNA"/>
</dbReference>
<dbReference type="InterPro" id="IPR016181">
    <property type="entry name" value="Acyl_CoA_acyltransferase"/>
</dbReference>
<proteinExistence type="predicted"/>
<organism evidence="4 5">
    <name type="scientific">Crossiella cryophila</name>
    <dbReference type="NCBI Taxonomy" id="43355"/>
    <lineage>
        <taxon>Bacteria</taxon>
        <taxon>Bacillati</taxon>
        <taxon>Actinomycetota</taxon>
        <taxon>Actinomycetes</taxon>
        <taxon>Pseudonocardiales</taxon>
        <taxon>Pseudonocardiaceae</taxon>
        <taxon>Crossiella</taxon>
    </lineage>
</organism>
<protein>
    <submittedName>
        <fullName evidence="4">GNAT superfamily N-acetyltransferase</fullName>
    </submittedName>
</protein>
<dbReference type="GO" id="GO:0016747">
    <property type="term" value="F:acyltransferase activity, transferring groups other than amino-acyl groups"/>
    <property type="evidence" value="ECO:0007669"/>
    <property type="project" value="InterPro"/>
</dbReference>
<dbReference type="SUPFAM" id="SSF55729">
    <property type="entry name" value="Acyl-CoA N-acyltransferases (Nat)"/>
    <property type="match status" value="1"/>
</dbReference>
<name>A0A7W7CCR2_9PSEU</name>
<dbReference type="Gene3D" id="3.40.630.30">
    <property type="match status" value="1"/>
</dbReference>
<dbReference type="Pfam" id="PF00583">
    <property type="entry name" value="Acetyltransf_1"/>
    <property type="match status" value="1"/>
</dbReference>
<evidence type="ECO:0000256" key="1">
    <source>
        <dbReference type="ARBA" id="ARBA00022679"/>
    </source>
</evidence>
<evidence type="ECO:0000313" key="4">
    <source>
        <dbReference type="EMBL" id="MBB4678705.1"/>
    </source>
</evidence>
<keyword evidence="2" id="KW-0012">Acyltransferase</keyword>
<comment type="caution">
    <text evidence="4">The sequence shown here is derived from an EMBL/GenBank/DDBJ whole genome shotgun (WGS) entry which is preliminary data.</text>
</comment>
<gene>
    <name evidence="4" type="ORF">HNR67_004823</name>
</gene>
<dbReference type="Proteomes" id="UP000533598">
    <property type="component" value="Unassembled WGS sequence"/>
</dbReference>
<keyword evidence="5" id="KW-1185">Reference proteome</keyword>
<dbReference type="RefSeq" id="WP_185004544.1">
    <property type="nucleotide sequence ID" value="NZ_BAAAUI010000010.1"/>
</dbReference>
<evidence type="ECO:0000259" key="3">
    <source>
        <dbReference type="PROSITE" id="PS51186"/>
    </source>
</evidence>
<accession>A0A7W7CCR2</accession>
<dbReference type="InterPro" id="IPR050832">
    <property type="entry name" value="Bact_Acetyltransf"/>
</dbReference>
<keyword evidence="1 4" id="KW-0808">Transferase</keyword>
<dbReference type="CDD" id="cd04301">
    <property type="entry name" value="NAT_SF"/>
    <property type="match status" value="1"/>
</dbReference>